<dbReference type="Pfam" id="PF02515">
    <property type="entry name" value="CoA_transf_3"/>
    <property type="match status" value="1"/>
</dbReference>
<dbReference type="Proteomes" id="UP000216052">
    <property type="component" value="Chromosome"/>
</dbReference>
<dbReference type="InterPro" id="IPR044855">
    <property type="entry name" value="CoA-Trfase_III_dom3_sf"/>
</dbReference>
<evidence type="ECO:0000313" key="1">
    <source>
        <dbReference type="EMBL" id="XFO71636.1"/>
    </source>
</evidence>
<dbReference type="SUPFAM" id="SSF89796">
    <property type="entry name" value="CoA-transferase family III (CaiB/BaiF)"/>
    <property type="match status" value="1"/>
</dbReference>
<dbReference type="GO" id="GO:0043785">
    <property type="term" value="F:cinnamoyl-CoA:phenyllactate CoA-transferase activity"/>
    <property type="evidence" value="ECO:0007669"/>
    <property type="project" value="UniProtKB-EC"/>
</dbReference>
<dbReference type="PANTHER" id="PTHR48228">
    <property type="entry name" value="SUCCINYL-COA--D-CITRAMALATE COA-TRANSFERASE"/>
    <property type="match status" value="1"/>
</dbReference>
<keyword evidence="2" id="KW-1185">Reference proteome</keyword>
<dbReference type="EMBL" id="CP155571">
    <property type="protein sequence ID" value="XFO71636.1"/>
    <property type="molecule type" value="Genomic_DNA"/>
</dbReference>
<accession>A0ABZ3J117</accession>
<gene>
    <name evidence="1" type="primary">fldA_1</name>
    <name evidence="1" type="ORF">SPACI_016700</name>
</gene>
<dbReference type="RefSeq" id="WP_093794519.1">
    <property type="nucleotide sequence ID" value="NZ_CP155571.1"/>
</dbReference>
<dbReference type="Gene3D" id="3.30.1540.10">
    <property type="entry name" value="formyl-coa transferase, domain 3"/>
    <property type="match status" value="1"/>
</dbReference>
<dbReference type="InterPro" id="IPR050509">
    <property type="entry name" value="CoA-transferase_III"/>
</dbReference>
<protein>
    <submittedName>
        <fullName evidence="1">Cinnamoyl-CoA:phenyllactate CoA-transferase</fullName>
        <ecNumber evidence="1">2.8.3.17</ecNumber>
    </submittedName>
</protein>
<dbReference type="InterPro" id="IPR023606">
    <property type="entry name" value="CoA-Trfase_III_dom_1_sf"/>
</dbReference>
<dbReference type="InterPro" id="IPR003673">
    <property type="entry name" value="CoA-Trfase_fam_III"/>
</dbReference>
<dbReference type="PANTHER" id="PTHR48228:SF2">
    <property type="entry name" value="E-CINNAMOYL-COA:R-PHENYLLACTATE COA TRANSFERASE LARGE SUBUNIT"/>
    <property type="match status" value="1"/>
</dbReference>
<dbReference type="Gene3D" id="3.40.50.10540">
    <property type="entry name" value="Crotonobetainyl-coa:carnitine coa-transferase, domain 1"/>
    <property type="match status" value="1"/>
</dbReference>
<evidence type="ECO:0000313" key="2">
    <source>
        <dbReference type="Proteomes" id="UP000216052"/>
    </source>
</evidence>
<reference evidence="1" key="1">
    <citation type="submission" date="2024-05" db="EMBL/GenBank/DDBJ databases">
        <title>Isolation and characterization of Sporomusa carbonis sp. nov., a carboxydotrophic hydrogenogen in the genus of Sporomusa isolated from a charcoal burning pile.</title>
        <authorList>
            <person name="Boeer T."/>
            <person name="Rosenbaum F."/>
            <person name="Eysell L."/>
            <person name="Mueller V."/>
            <person name="Daniel R."/>
            <person name="Poehlein A."/>
        </authorList>
    </citation>
    <scope>NUCLEOTIDE SEQUENCE [LARGE SCALE GENOMIC DNA]</scope>
    <source>
        <strain evidence="1">DSM 3132</strain>
    </source>
</reference>
<proteinExistence type="predicted"/>
<organism evidence="1 2">
    <name type="scientific">Sporomusa acidovorans (strain ATCC 49682 / DSM 3132 / Mol)</name>
    <dbReference type="NCBI Taxonomy" id="1123286"/>
    <lineage>
        <taxon>Bacteria</taxon>
        <taxon>Bacillati</taxon>
        <taxon>Bacillota</taxon>
        <taxon>Negativicutes</taxon>
        <taxon>Selenomonadales</taxon>
        <taxon>Sporomusaceae</taxon>
        <taxon>Sporomusa</taxon>
    </lineage>
</organism>
<keyword evidence="1" id="KW-0808">Transferase</keyword>
<sequence length="423" mass="47533">MKGLEGIKVIELTSYIAAPACPRILGEMGAEIIKIEPFTGDEQRTQGPGYGMLRDDIEDPAFDMASLDKNWLSVNLKSKEGLEFVYKMLATADVLVTNFRDRALVKLGLDYKTISKMFPHIVYAQMRGYGERGPEKDSRGYDATAYSARGGILTAFPQVGENPVNVPAAFGDWNASGFLTAGVLAALVRKEKTGLGDKIVVNLYHVACWGMQHAIVSRQSGALYPRSRKLVPTPSNNCYQSKDGIWFLICQGNYNKYYEQMVTAFGIGLLINNEEYNTLEKLTANKTNGYVVELFEKAFAKKTFAEWEEIFRKNEIPYQKAFTIDDVLMDEEAYANDILRRVHYESYGKRVIPTSPIRMRSVGDPKLWTSKPIGYDTRSYLLKYGYSENDVQKFINNGVIKVYEGKTLAFNKLNDSSAAEPLS</sequence>
<name>A0ABZ3J117_SPOA4</name>
<dbReference type="EC" id="2.8.3.17" evidence="1"/>